<dbReference type="Gene3D" id="3.40.980.10">
    <property type="entry name" value="MoaB/Mog-like domain"/>
    <property type="match status" value="1"/>
</dbReference>
<dbReference type="EMBL" id="CYXO01000010">
    <property type="protein sequence ID" value="CUN08430.1"/>
    <property type="molecule type" value="Genomic_DNA"/>
</dbReference>
<dbReference type="PANTHER" id="PTHR43764">
    <property type="entry name" value="MOLYBDENUM COFACTOR BIOSYNTHESIS"/>
    <property type="match status" value="1"/>
</dbReference>
<keyword evidence="3" id="KW-0501">Molybdenum cofactor biosynthesis</keyword>
<dbReference type="Pfam" id="PF00994">
    <property type="entry name" value="MoCF_biosynth"/>
    <property type="match status" value="1"/>
</dbReference>
<dbReference type="InterPro" id="IPR001453">
    <property type="entry name" value="MoaB/Mog_dom"/>
</dbReference>
<dbReference type="Proteomes" id="UP000095597">
    <property type="component" value="Unassembled WGS sequence"/>
</dbReference>
<keyword evidence="5" id="KW-0548">Nucleotidyltransferase</keyword>
<organism evidence="5 6">
    <name type="scientific">Dorea longicatena</name>
    <dbReference type="NCBI Taxonomy" id="88431"/>
    <lineage>
        <taxon>Bacteria</taxon>
        <taxon>Bacillati</taxon>
        <taxon>Bacillota</taxon>
        <taxon>Clostridia</taxon>
        <taxon>Lachnospirales</taxon>
        <taxon>Lachnospiraceae</taxon>
        <taxon>Dorea</taxon>
    </lineage>
</organism>
<dbReference type="PROSITE" id="PS01078">
    <property type="entry name" value="MOCF_BIOSYNTHESIS_1"/>
    <property type="match status" value="1"/>
</dbReference>
<dbReference type="InterPro" id="IPR036425">
    <property type="entry name" value="MoaB/Mog-like_dom_sf"/>
</dbReference>
<evidence type="ECO:0000313" key="6">
    <source>
        <dbReference type="Proteomes" id="UP000095597"/>
    </source>
</evidence>
<dbReference type="CDD" id="cd00886">
    <property type="entry name" value="MogA_MoaB"/>
    <property type="match status" value="1"/>
</dbReference>
<proteinExistence type="predicted"/>
<accession>A0A173U1R3</accession>
<dbReference type="SMART" id="SM00852">
    <property type="entry name" value="MoCF_biosynth"/>
    <property type="match status" value="1"/>
</dbReference>
<sequence>MNQKKGVIRGICISPRRGTAKYPVETAKIVPDWGIEEDAHGGKWHRQISLLALEKIEAFREKGADVDFGAFGENLIVEGFDLRNVPVDSEIRIRDAVRLKVTQIGKECHSHCAIYQRMGDCIMPREGIFAEVLTGGMIRVGDCVEVVMPQEDRPYSVAVITLSDKAFAGERDDLSGPAIEKILKDSEEKDHIRFNIKETILLPDGEEGLKKQLIRLADQRQVDLILTTGGTGFAPRDMTPEATIAVCDRMANGIADAIRNYSMTITDRAMFSRAVSGMRKKTLIINLPGSPKAVTEALEYILPKLPHGLDVLRGNVQECGRK</sequence>
<dbReference type="GO" id="GO:0030170">
    <property type="term" value="F:pyridoxal phosphate binding"/>
    <property type="evidence" value="ECO:0007669"/>
    <property type="project" value="InterPro"/>
</dbReference>
<dbReference type="GO" id="GO:0030151">
    <property type="term" value="F:molybdenum ion binding"/>
    <property type="evidence" value="ECO:0007669"/>
    <property type="project" value="InterPro"/>
</dbReference>
<dbReference type="AlphaFoldDB" id="A0A173U1R3"/>
<evidence type="ECO:0000256" key="2">
    <source>
        <dbReference type="ARBA" id="ARBA00005046"/>
    </source>
</evidence>
<protein>
    <submittedName>
        <fullName evidence="5">Molybdopterin adenylyltransferase</fullName>
        <ecNumber evidence="5">2.7.7.75</ecNumber>
    </submittedName>
</protein>
<comment type="pathway">
    <text evidence="2">Cofactor biosynthesis; molybdopterin biosynthesis.</text>
</comment>
<dbReference type="PANTHER" id="PTHR43764:SF1">
    <property type="entry name" value="MOLYBDOPTERIN MOLYBDOTRANSFERASE"/>
    <property type="match status" value="1"/>
</dbReference>
<keyword evidence="5" id="KW-0808">Transferase</keyword>
<dbReference type="NCBIfam" id="TIGR00177">
    <property type="entry name" value="molyb_syn"/>
    <property type="match status" value="1"/>
</dbReference>
<dbReference type="InterPro" id="IPR051920">
    <property type="entry name" value="MPT_Adenylyltrnsfr/MoaC-Rel"/>
</dbReference>
<dbReference type="InterPro" id="IPR011037">
    <property type="entry name" value="Pyrv_Knase-like_insert_dom_sf"/>
</dbReference>
<dbReference type="SUPFAM" id="SSF50800">
    <property type="entry name" value="PK beta-barrel domain-like"/>
    <property type="match status" value="1"/>
</dbReference>
<evidence type="ECO:0000259" key="4">
    <source>
        <dbReference type="PROSITE" id="PS51340"/>
    </source>
</evidence>
<evidence type="ECO:0000256" key="1">
    <source>
        <dbReference type="ARBA" id="ARBA00003487"/>
    </source>
</evidence>
<comment type="function">
    <text evidence="1">May be involved in the biosynthesis of molybdopterin.</text>
</comment>
<dbReference type="EC" id="2.7.7.75" evidence="5"/>
<dbReference type="RefSeq" id="WP_055214484.1">
    <property type="nucleotide sequence ID" value="NZ_CYXO01000010.1"/>
</dbReference>
<evidence type="ECO:0000256" key="3">
    <source>
        <dbReference type="ARBA" id="ARBA00023150"/>
    </source>
</evidence>
<dbReference type="InterPro" id="IPR005302">
    <property type="entry name" value="MoCF_Sase_C"/>
</dbReference>
<dbReference type="Gene3D" id="2.40.33.20">
    <property type="entry name" value="PK beta-barrel domain-like"/>
    <property type="match status" value="1"/>
</dbReference>
<dbReference type="InterPro" id="IPR008284">
    <property type="entry name" value="MoCF_biosynth_CS"/>
</dbReference>
<feature type="domain" description="MOSC" evidence="4">
    <location>
        <begin position="22"/>
        <end position="147"/>
    </location>
</feature>
<reference evidence="5 6" key="1">
    <citation type="submission" date="2015-09" db="EMBL/GenBank/DDBJ databases">
        <authorList>
            <consortium name="Pathogen Informatics"/>
        </authorList>
    </citation>
    <scope>NUCLEOTIDE SEQUENCE [LARGE SCALE GENOMIC DNA]</scope>
    <source>
        <strain evidence="5 6">2789STDY5834961</strain>
    </source>
</reference>
<dbReference type="OrthoDB" id="9784492at2"/>
<evidence type="ECO:0000313" key="5">
    <source>
        <dbReference type="EMBL" id="CUN08430.1"/>
    </source>
</evidence>
<dbReference type="Pfam" id="PF03473">
    <property type="entry name" value="MOSC"/>
    <property type="match status" value="1"/>
</dbReference>
<dbReference type="UniPathway" id="UPA00344"/>
<gene>
    <name evidence="5" type="primary">mog_2</name>
    <name evidence="5" type="ORF">ERS852573_01853</name>
</gene>
<dbReference type="SUPFAM" id="SSF53218">
    <property type="entry name" value="Molybdenum cofactor biosynthesis proteins"/>
    <property type="match status" value="1"/>
</dbReference>
<dbReference type="PROSITE" id="PS51340">
    <property type="entry name" value="MOSC"/>
    <property type="match status" value="1"/>
</dbReference>
<dbReference type="GO" id="GO:0061598">
    <property type="term" value="F:molybdopterin adenylyltransferase activity"/>
    <property type="evidence" value="ECO:0007669"/>
    <property type="project" value="UniProtKB-EC"/>
</dbReference>
<dbReference type="GO" id="GO:0006777">
    <property type="term" value="P:Mo-molybdopterin cofactor biosynthetic process"/>
    <property type="evidence" value="ECO:0007669"/>
    <property type="project" value="UniProtKB-KW"/>
</dbReference>
<name>A0A173U1R3_9FIRM</name>